<reference evidence="1 2" key="1">
    <citation type="submission" date="2024-04" db="EMBL/GenBank/DDBJ databases">
        <title>Human intestinal bacterial collection.</title>
        <authorList>
            <person name="Pauvert C."/>
            <person name="Hitch T.C.A."/>
            <person name="Clavel T."/>
        </authorList>
    </citation>
    <scope>NUCLEOTIDE SEQUENCE [LARGE SCALE GENOMIC DNA]</scope>
    <source>
        <strain evidence="1 2">CLA-AA-H249</strain>
    </source>
</reference>
<evidence type="ECO:0000313" key="1">
    <source>
        <dbReference type="EMBL" id="MEQ2711162.1"/>
    </source>
</evidence>
<comment type="caution">
    <text evidence="1">The sequence shown here is derived from an EMBL/GenBank/DDBJ whole genome shotgun (WGS) entry which is preliminary data.</text>
</comment>
<evidence type="ECO:0000313" key="2">
    <source>
        <dbReference type="Proteomes" id="UP001482154"/>
    </source>
</evidence>
<accession>A0ABV1IWD4</accession>
<protein>
    <submittedName>
        <fullName evidence="1">Uncharacterized protein</fullName>
    </submittedName>
</protein>
<keyword evidence="2" id="KW-1185">Reference proteome</keyword>
<dbReference type="EMBL" id="JBBNIN010000010">
    <property type="protein sequence ID" value="MEQ2711162.1"/>
    <property type="molecule type" value="Genomic_DNA"/>
</dbReference>
<proteinExistence type="predicted"/>
<dbReference type="Proteomes" id="UP001482154">
    <property type="component" value="Unassembled WGS sequence"/>
</dbReference>
<gene>
    <name evidence="1" type="ORF">AAAU51_08255</name>
</gene>
<dbReference type="RefSeq" id="WP_212385273.1">
    <property type="nucleotide sequence ID" value="NZ_JBBNIN010000010.1"/>
</dbReference>
<organism evidence="1 2">
    <name type="scientific">Anaerostipes amylophilus</name>
    <dbReference type="NCBI Taxonomy" id="2981779"/>
    <lineage>
        <taxon>Bacteria</taxon>
        <taxon>Bacillati</taxon>
        <taxon>Bacillota</taxon>
        <taxon>Clostridia</taxon>
        <taxon>Lachnospirales</taxon>
        <taxon>Lachnospiraceae</taxon>
        <taxon>Anaerostipes</taxon>
    </lineage>
</organism>
<name>A0ABV1IWD4_9FIRM</name>
<sequence>MAGIALEIYDKTIFDQIKCDKYEPLMEEERWKHKKYGWKKIIQSACEKN</sequence>